<dbReference type="PROSITE" id="PS50109">
    <property type="entry name" value="HIS_KIN"/>
    <property type="match status" value="1"/>
</dbReference>
<dbReference type="SMART" id="SM00388">
    <property type="entry name" value="HisKA"/>
    <property type="match status" value="1"/>
</dbReference>
<evidence type="ECO:0000256" key="6">
    <source>
        <dbReference type="ARBA" id="ARBA00022692"/>
    </source>
</evidence>
<comment type="caution">
    <text evidence="15">The sequence shown here is derived from an EMBL/GenBank/DDBJ whole genome shotgun (WGS) entry which is preliminary data.</text>
</comment>
<dbReference type="SUPFAM" id="SSF55874">
    <property type="entry name" value="ATPase domain of HSP90 chaperone/DNA topoisomerase II/histidine kinase"/>
    <property type="match status" value="1"/>
</dbReference>
<evidence type="ECO:0000256" key="10">
    <source>
        <dbReference type="ARBA" id="ARBA00022989"/>
    </source>
</evidence>
<dbReference type="Pfam" id="PF02518">
    <property type="entry name" value="HATPase_c"/>
    <property type="match status" value="1"/>
</dbReference>
<dbReference type="EC" id="2.7.13.3" evidence="3"/>
<dbReference type="Gene3D" id="1.10.287.130">
    <property type="match status" value="1"/>
</dbReference>
<dbReference type="SUPFAM" id="SSF47384">
    <property type="entry name" value="Homodimeric domain of signal transducing histidine kinase"/>
    <property type="match status" value="1"/>
</dbReference>
<dbReference type="InterPro" id="IPR050428">
    <property type="entry name" value="TCS_sensor_his_kinase"/>
</dbReference>
<evidence type="ECO:0000256" key="2">
    <source>
        <dbReference type="ARBA" id="ARBA00004141"/>
    </source>
</evidence>
<evidence type="ECO:0000256" key="7">
    <source>
        <dbReference type="ARBA" id="ARBA00022741"/>
    </source>
</evidence>
<evidence type="ECO:0000256" key="9">
    <source>
        <dbReference type="ARBA" id="ARBA00022840"/>
    </source>
</evidence>
<dbReference type="InterPro" id="IPR013727">
    <property type="entry name" value="2CSK_N"/>
</dbReference>
<keyword evidence="7" id="KW-0547">Nucleotide-binding</keyword>
<dbReference type="EMBL" id="WWCX01000014">
    <property type="protein sequence ID" value="MYM94429.1"/>
    <property type="molecule type" value="Genomic_DNA"/>
</dbReference>
<dbReference type="Gene3D" id="3.30.565.10">
    <property type="entry name" value="Histidine kinase-like ATPase, C-terminal domain"/>
    <property type="match status" value="1"/>
</dbReference>
<dbReference type="Pfam" id="PF08521">
    <property type="entry name" value="2CSK_N"/>
    <property type="match status" value="1"/>
</dbReference>
<proteinExistence type="predicted"/>
<dbReference type="GO" id="GO:0000155">
    <property type="term" value="F:phosphorelay sensor kinase activity"/>
    <property type="evidence" value="ECO:0007669"/>
    <property type="project" value="InterPro"/>
</dbReference>
<dbReference type="RefSeq" id="WP_161083682.1">
    <property type="nucleotide sequence ID" value="NZ_WWCX01000014.1"/>
</dbReference>
<comment type="catalytic activity">
    <reaction evidence="1">
        <text>ATP + protein L-histidine = ADP + protein N-phospho-L-histidine.</text>
        <dbReference type="EC" id="2.7.13.3"/>
    </reaction>
</comment>
<dbReference type="InterPro" id="IPR004358">
    <property type="entry name" value="Sig_transdc_His_kin-like_C"/>
</dbReference>
<dbReference type="CDD" id="cd00082">
    <property type="entry name" value="HisKA"/>
    <property type="match status" value="1"/>
</dbReference>
<evidence type="ECO:0000256" key="1">
    <source>
        <dbReference type="ARBA" id="ARBA00000085"/>
    </source>
</evidence>
<evidence type="ECO:0000256" key="8">
    <source>
        <dbReference type="ARBA" id="ARBA00022777"/>
    </source>
</evidence>
<dbReference type="PANTHER" id="PTHR45436:SF14">
    <property type="entry name" value="SENSOR PROTEIN QSEC"/>
    <property type="match status" value="1"/>
</dbReference>
<keyword evidence="8 15" id="KW-0418">Kinase</keyword>
<sequence length="463" mass="49684">MKVKLPSLPRVPVVTHSLRGRLLWFLLAAITMAALAQAMIAYRSALSDADQIFDYHMQQMAMSLRSSATLTNKAADTAADPENDDLVVQVWTPDGAQVFRSLSRAALPQRAVLGFSNVKANNTTYRIFSVQTSNQTVQVAQDMAVRQRMAGTLALRTVGPIAVMAPVLMLVVWWVVSGSLAPVSRVKRQVAARQADDLSPVSENDLPDEVLPLVHELNLLFGRVRTAFDAQQHFVADAAHELRSPLAALKLQVLSLERAQDEAARSVAIGRVTAGIERATRLVEQLLVLARQEGSANDVKLEPVNLSELVKRTLGDMAGLAQARQIDLGLHHADDDASVGGQPDALIILLRNLVDNAIKYTPAGGTVDIDLRRSAGATKAAAGRVVLSVEDSGPGIPPEERERVFGRFYRVPGSQAGGSGLGLAIIKSIAERHGAVLTLGQSERLGGLLVKVDFPETAKATPV</sequence>
<evidence type="ECO:0000256" key="5">
    <source>
        <dbReference type="ARBA" id="ARBA00022679"/>
    </source>
</evidence>
<gene>
    <name evidence="15" type="ORF">GTP90_11225</name>
</gene>
<feature type="domain" description="Histidine kinase" evidence="14">
    <location>
        <begin position="237"/>
        <end position="458"/>
    </location>
</feature>
<dbReference type="InterPro" id="IPR005467">
    <property type="entry name" value="His_kinase_dom"/>
</dbReference>
<reference evidence="15" key="1">
    <citation type="submission" date="2019-12" db="EMBL/GenBank/DDBJ databases">
        <title>Novel species isolated from a subtropical stream in China.</title>
        <authorList>
            <person name="Lu H."/>
        </authorList>
    </citation>
    <scope>NUCLEOTIDE SEQUENCE [LARGE SCALE GENOMIC DNA]</scope>
    <source>
        <strain evidence="15">FT81W</strain>
    </source>
</reference>
<dbReference type="InterPro" id="IPR036890">
    <property type="entry name" value="HATPase_C_sf"/>
</dbReference>
<accession>A0A845GP74</accession>
<feature type="transmembrane region" description="Helical" evidence="13">
    <location>
        <begin position="22"/>
        <end position="42"/>
    </location>
</feature>
<evidence type="ECO:0000313" key="15">
    <source>
        <dbReference type="EMBL" id="MYM94429.1"/>
    </source>
</evidence>
<name>A0A845GP74_9BURK</name>
<evidence type="ECO:0000256" key="4">
    <source>
        <dbReference type="ARBA" id="ARBA00022553"/>
    </source>
</evidence>
<keyword evidence="10 13" id="KW-1133">Transmembrane helix</keyword>
<evidence type="ECO:0000259" key="14">
    <source>
        <dbReference type="PROSITE" id="PS50109"/>
    </source>
</evidence>
<keyword evidence="6 13" id="KW-0812">Transmembrane</keyword>
<protein>
    <recommendedName>
        <fullName evidence="3">histidine kinase</fullName>
        <ecNumber evidence="3">2.7.13.3</ecNumber>
    </recommendedName>
</protein>
<dbReference type="GO" id="GO:0005886">
    <property type="term" value="C:plasma membrane"/>
    <property type="evidence" value="ECO:0007669"/>
    <property type="project" value="TreeGrafter"/>
</dbReference>
<evidence type="ECO:0000256" key="3">
    <source>
        <dbReference type="ARBA" id="ARBA00012438"/>
    </source>
</evidence>
<dbReference type="AlphaFoldDB" id="A0A845GP74"/>
<dbReference type="InterPro" id="IPR003661">
    <property type="entry name" value="HisK_dim/P_dom"/>
</dbReference>
<keyword evidence="11" id="KW-0902">Two-component regulatory system</keyword>
<dbReference type="InterPro" id="IPR003594">
    <property type="entry name" value="HATPase_dom"/>
</dbReference>
<feature type="transmembrane region" description="Helical" evidence="13">
    <location>
        <begin position="153"/>
        <end position="176"/>
    </location>
</feature>
<comment type="subcellular location">
    <subcellularLocation>
        <location evidence="2">Membrane</location>
        <topology evidence="2">Multi-pass membrane protein</topology>
    </subcellularLocation>
</comment>
<dbReference type="InterPro" id="IPR036097">
    <property type="entry name" value="HisK_dim/P_sf"/>
</dbReference>
<keyword evidence="12 13" id="KW-0472">Membrane</keyword>
<keyword evidence="4" id="KW-0597">Phosphoprotein</keyword>
<evidence type="ECO:0000256" key="11">
    <source>
        <dbReference type="ARBA" id="ARBA00023012"/>
    </source>
</evidence>
<keyword evidence="5" id="KW-0808">Transferase</keyword>
<dbReference type="PANTHER" id="PTHR45436">
    <property type="entry name" value="SENSOR HISTIDINE KINASE YKOH"/>
    <property type="match status" value="1"/>
</dbReference>
<evidence type="ECO:0000256" key="13">
    <source>
        <dbReference type="SAM" id="Phobius"/>
    </source>
</evidence>
<organism evidence="15 16">
    <name type="scientific">Duganella vulcania</name>
    <dbReference type="NCBI Taxonomy" id="2692166"/>
    <lineage>
        <taxon>Bacteria</taxon>
        <taxon>Pseudomonadati</taxon>
        <taxon>Pseudomonadota</taxon>
        <taxon>Betaproteobacteria</taxon>
        <taxon>Burkholderiales</taxon>
        <taxon>Oxalobacteraceae</taxon>
        <taxon>Telluria group</taxon>
        <taxon>Duganella</taxon>
    </lineage>
</organism>
<dbReference type="Pfam" id="PF00512">
    <property type="entry name" value="HisKA"/>
    <property type="match status" value="1"/>
</dbReference>
<dbReference type="SMART" id="SM00387">
    <property type="entry name" value="HATPase_c"/>
    <property type="match status" value="1"/>
</dbReference>
<dbReference type="GO" id="GO:0005524">
    <property type="term" value="F:ATP binding"/>
    <property type="evidence" value="ECO:0007669"/>
    <property type="project" value="UniProtKB-KW"/>
</dbReference>
<dbReference type="PRINTS" id="PR00344">
    <property type="entry name" value="BCTRLSENSOR"/>
</dbReference>
<evidence type="ECO:0000313" key="16">
    <source>
        <dbReference type="Proteomes" id="UP000447355"/>
    </source>
</evidence>
<evidence type="ECO:0000256" key="12">
    <source>
        <dbReference type="ARBA" id="ARBA00023136"/>
    </source>
</evidence>
<dbReference type="Proteomes" id="UP000447355">
    <property type="component" value="Unassembled WGS sequence"/>
</dbReference>
<keyword evidence="9" id="KW-0067">ATP-binding</keyword>